<feature type="binding site" evidence="5">
    <location>
        <begin position="135"/>
        <end position="138"/>
    </location>
    <ligand>
        <name>GTP</name>
        <dbReference type="ChEBI" id="CHEBI:37565"/>
    </ligand>
</feature>
<dbReference type="Gene3D" id="3.30.70.870">
    <property type="entry name" value="Elongation Factor G (Translational Gtpase), domain 3"/>
    <property type="match status" value="1"/>
</dbReference>
<dbReference type="PANTHER" id="PTHR43636:SF2">
    <property type="entry name" value="ELONGATION FACTOR G, MITOCHONDRIAL"/>
    <property type="match status" value="1"/>
</dbReference>
<proteinExistence type="inferred from homology"/>
<keyword evidence="2 5" id="KW-0547">Nucleotide-binding</keyword>
<comment type="function">
    <text evidence="5">Catalyzes the GTP-dependent ribosomal translocation step during translation elongation. During this step, the ribosome changes from the pre-translocational (PRE) to the post-translocational (POST) state as the newly formed A-site-bound peptidyl-tRNA and P-site-bound deacylated tRNA move to the P and E sites, respectively. Catalyzes the coordinated movement of the two tRNA molecules, the mRNA and conformational changes in the ribosome.</text>
</comment>
<dbReference type="NCBIfam" id="TIGR00484">
    <property type="entry name" value="EF-G"/>
    <property type="match status" value="1"/>
</dbReference>
<dbReference type="InterPro" id="IPR041095">
    <property type="entry name" value="EFG_II"/>
</dbReference>
<dbReference type="PROSITE" id="PS51722">
    <property type="entry name" value="G_TR_2"/>
    <property type="match status" value="1"/>
</dbReference>
<evidence type="ECO:0000256" key="6">
    <source>
        <dbReference type="NCBIfam" id="TIGR00484"/>
    </source>
</evidence>
<dbReference type="SUPFAM" id="SSF50447">
    <property type="entry name" value="Translation proteins"/>
    <property type="match status" value="1"/>
</dbReference>
<dbReference type="Pfam" id="PF00009">
    <property type="entry name" value="GTP_EFTU"/>
    <property type="match status" value="1"/>
</dbReference>
<dbReference type="Pfam" id="PF14492">
    <property type="entry name" value="EFG_III"/>
    <property type="match status" value="1"/>
</dbReference>
<dbReference type="InterPro" id="IPR009022">
    <property type="entry name" value="EFG_III"/>
</dbReference>
<evidence type="ECO:0000256" key="5">
    <source>
        <dbReference type="HAMAP-Rule" id="MF_00054"/>
    </source>
</evidence>
<evidence type="ECO:0000259" key="7">
    <source>
        <dbReference type="PROSITE" id="PS51722"/>
    </source>
</evidence>
<keyword evidence="3 5" id="KW-0648">Protein biosynthesis</keyword>
<dbReference type="InterPro" id="IPR027417">
    <property type="entry name" value="P-loop_NTPase"/>
</dbReference>
<evidence type="ECO:0000256" key="3">
    <source>
        <dbReference type="ARBA" id="ARBA00022917"/>
    </source>
</evidence>
<dbReference type="InterPro" id="IPR005517">
    <property type="entry name" value="Transl_elong_EFG/EF2_IV"/>
</dbReference>
<dbReference type="Pfam" id="PF03144">
    <property type="entry name" value="GTP_EFTU_D2"/>
    <property type="match status" value="1"/>
</dbReference>
<comment type="caution">
    <text evidence="8">The sequence shown here is derived from an EMBL/GenBank/DDBJ whole genome shotgun (WGS) entry which is preliminary data.</text>
</comment>
<keyword evidence="4 5" id="KW-0342">GTP-binding</keyword>
<organism evidence="8 9">
    <name type="scientific">Spirulina subsalsa FACHB-351</name>
    <dbReference type="NCBI Taxonomy" id="234711"/>
    <lineage>
        <taxon>Bacteria</taxon>
        <taxon>Bacillati</taxon>
        <taxon>Cyanobacteriota</taxon>
        <taxon>Cyanophyceae</taxon>
        <taxon>Spirulinales</taxon>
        <taxon>Spirulinaceae</taxon>
        <taxon>Spirulina</taxon>
    </lineage>
</organism>
<dbReference type="HAMAP" id="MF_00054_B">
    <property type="entry name" value="EF_G_EF_2_B"/>
    <property type="match status" value="1"/>
</dbReference>
<dbReference type="InterPro" id="IPR004161">
    <property type="entry name" value="EFTu-like_2"/>
</dbReference>
<dbReference type="PRINTS" id="PR00315">
    <property type="entry name" value="ELONGATNFCT"/>
</dbReference>
<dbReference type="NCBIfam" id="NF009381">
    <property type="entry name" value="PRK12740.1-5"/>
    <property type="match status" value="1"/>
</dbReference>
<evidence type="ECO:0000256" key="4">
    <source>
        <dbReference type="ARBA" id="ARBA00023134"/>
    </source>
</evidence>
<dbReference type="CDD" id="cd16262">
    <property type="entry name" value="EFG_III"/>
    <property type="match status" value="1"/>
</dbReference>
<dbReference type="InterPro" id="IPR000795">
    <property type="entry name" value="T_Tr_GTP-bd_dom"/>
</dbReference>
<dbReference type="InterPro" id="IPR047872">
    <property type="entry name" value="EFG_IV"/>
</dbReference>
<dbReference type="InterPro" id="IPR020568">
    <property type="entry name" value="Ribosomal_Su5_D2-typ_SF"/>
</dbReference>
<dbReference type="NCBIfam" id="TIGR00231">
    <property type="entry name" value="small_GTP"/>
    <property type="match status" value="1"/>
</dbReference>
<dbReference type="InterPro" id="IPR035647">
    <property type="entry name" value="EFG_III/V"/>
</dbReference>
<evidence type="ECO:0000313" key="8">
    <source>
        <dbReference type="EMBL" id="MCW6034780.1"/>
    </source>
</evidence>
<dbReference type="SMART" id="SM00838">
    <property type="entry name" value="EFG_C"/>
    <property type="match status" value="1"/>
</dbReference>
<dbReference type="CDD" id="cd01434">
    <property type="entry name" value="EFG_mtEFG1_IV"/>
    <property type="match status" value="1"/>
</dbReference>
<comment type="subcellular location">
    <subcellularLocation>
        <location evidence="5">Cytoplasm</location>
    </subcellularLocation>
</comment>
<dbReference type="InterPro" id="IPR004540">
    <property type="entry name" value="Transl_elong_EFG/EF2"/>
</dbReference>
<dbReference type="CDD" id="cd01886">
    <property type="entry name" value="EF-G"/>
    <property type="match status" value="1"/>
</dbReference>
<dbReference type="Gene3D" id="2.40.30.10">
    <property type="entry name" value="Translation factors"/>
    <property type="match status" value="1"/>
</dbReference>
<evidence type="ECO:0000256" key="2">
    <source>
        <dbReference type="ARBA" id="ARBA00022741"/>
    </source>
</evidence>
<feature type="domain" description="Tr-type G" evidence="7">
    <location>
        <begin position="5"/>
        <end position="282"/>
    </location>
</feature>
<dbReference type="EMBL" id="JAIHOM010000002">
    <property type="protein sequence ID" value="MCW6034780.1"/>
    <property type="molecule type" value="Genomic_DNA"/>
</dbReference>
<dbReference type="SUPFAM" id="SSF54980">
    <property type="entry name" value="EF-G C-terminal domain-like"/>
    <property type="match status" value="2"/>
</dbReference>
<dbReference type="InterPro" id="IPR000640">
    <property type="entry name" value="EFG_V-like"/>
</dbReference>
<dbReference type="InterPro" id="IPR009000">
    <property type="entry name" value="Transl_B-barrel_sf"/>
</dbReference>
<comment type="similarity">
    <text evidence="1 5">Belongs to the TRAFAC class translation factor GTPase superfamily. Classic translation factor GTPase family. EF-G/EF-2 subfamily.</text>
</comment>
<dbReference type="CDD" id="cd03713">
    <property type="entry name" value="EFG_mtEFG_C"/>
    <property type="match status" value="1"/>
</dbReference>
<reference evidence="8 9" key="1">
    <citation type="submission" date="2021-08" db="EMBL/GenBank/DDBJ databases">
        <title>Draft genome sequence of Spirulina subsalsa with high tolerance to salinity and hype-accumulation of phycocyanin.</title>
        <authorList>
            <person name="Pei H."/>
            <person name="Jiang L."/>
        </authorList>
    </citation>
    <scope>NUCLEOTIDE SEQUENCE [LARGE SCALE GENOMIC DNA]</scope>
    <source>
        <strain evidence="8 9">FACHB-351</strain>
    </source>
</reference>
<name>A0ABT3L174_9CYAN</name>
<dbReference type="SMART" id="SM00889">
    <property type="entry name" value="EFG_IV"/>
    <property type="match status" value="1"/>
</dbReference>
<dbReference type="RefSeq" id="WP_265262435.1">
    <property type="nucleotide sequence ID" value="NZ_JAIHOM010000002.1"/>
</dbReference>
<dbReference type="Gene3D" id="3.30.230.10">
    <property type="match status" value="1"/>
</dbReference>
<keyword evidence="5 8" id="KW-0251">Elongation factor</keyword>
<dbReference type="Gene3D" id="3.40.50.300">
    <property type="entry name" value="P-loop containing nucleotide triphosphate hydrolases"/>
    <property type="match status" value="1"/>
</dbReference>
<dbReference type="Pfam" id="PF00679">
    <property type="entry name" value="EFG_C"/>
    <property type="match status" value="1"/>
</dbReference>
<dbReference type="InterPro" id="IPR035649">
    <property type="entry name" value="EFG_V"/>
</dbReference>
<keyword evidence="5" id="KW-0963">Cytoplasm</keyword>
<sequence>MFPLNKIRNIGISAHIDSGKTTISERILFYTGKIHKMGEVKGHGDTTATMDYMPLEISKGITITSAATSCLWQDHQINLIDTPGHVDFTIEVERALRVLDGGIMVLCGVAGVQSQSITVDRQMKRYNVPRIAFINKMDRVGANVFRVVQALIDKLHLNAFLLQYPIGSEGDFQGVIDLIEMQAHYYGGEHGEDWQKEPIPDPLQELAQAARENLLDRLSFYSETMTEYLLNEQPIPCELIWDTLRQATLRREIVPVLCGSAYKNKGVQNLLEAVNRYLPSPCDRTSITATDVETEQSLEIPPNPEAPLVAHVFKLTDDEYGQLTYIRLYSGTIHKGKGYLNSRTQHHVRVSRIVRIHADERQDVESASAGDIVALLGINCASGDTLCGEGINVSLEGMYIPDPVITLSITPHSQDDAVRLEKALRRFSHEDPTFKVNQDPESGKILISGMGELHLNIYLERMEQEYNAKVYIGKPAVAYRETITQASSFDYTLKKQTGGSGQYAQVIGRLEPCSEIFQFENQVQGGEIPKPFILACEKGFKDAMSTGFIQGYPVTGVKVILQGGSIHPVDSSENAFRFAARQGFEEAFRAANPQVLEPIMGVEIETPSQFLGRIQGDLMARRGVLLGSEVIEDYTVVRADVPLVEMFGYSTDLRSLSQGMATFAMELSGYQPIPPVVGV</sequence>
<evidence type="ECO:0000313" key="9">
    <source>
        <dbReference type="Proteomes" id="UP001526426"/>
    </source>
</evidence>
<evidence type="ECO:0000256" key="1">
    <source>
        <dbReference type="ARBA" id="ARBA00005870"/>
    </source>
</evidence>
<dbReference type="Pfam" id="PF03764">
    <property type="entry name" value="EFG_IV"/>
    <property type="match status" value="1"/>
</dbReference>
<feature type="binding site" evidence="5">
    <location>
        <begin position="81"/>
        <end position="85"/>
    </location>
    <ligand>
        <name>GTP</name>
        <dbReference type="ChEBI" id="CHEBI:37565"/>
    </ligand>
</feature>
<dbReference type="InterPro" id="IPR014721">
    <property type="entry name" value="Ribsml_uS5_D2-typ_fold_subgr"/>
</dbReference>
<dbReference type="SUPFAM" id="SSF52540">
    <property type="entry name" value="P-loop containing nucleoside triphosphate hydrolases"/>
    <property type="match status" value="1"/>
</dbReference>
<dbReference type="Proteomes" id="UP001526426">
    <property type="component" value="Unassembled WGS sequence"/>
</dbReference>
<dbReference type="Gene3D" id="3.30.70.240">
    <property type="match status" value="1"/>
</dbReference>
<dbReference type="GO" id="GO:0003746">
    <property type="term" value="F:translation elongation factor activity"/>
    <property type="evidence" value="ECO:0007669"/>
    <property type="project" value="UniProtKB-KW"/>
</dbReference>
<keyword evidence="9" id="KW-1185">Reference proteome</keyword>
<dbReference type="InterPro" id="IPR005225">
    <property type="entry name" value="Small_GTP-bd"/>
</dbReference>
<dbReference type="SUPFAM" id="SSF54211">
    <property type="entry name" value="Ribosomal protein S5 domain 2-like"/>
    <property type="match status" value="1"/>
</dbReference>
<accession>A0ABT3L174</accession>
<gene>
    <name evidence="5 8" type="primary">fusA</name>
    <name evidence="8" type="ORF">K4A83_00615</name>
</gene>
<protein>
    <recommendedName>
        <fullName evidence="5 6">Elongation factor G</fullName>
        <shortName evidence="5">EF-G</shortName>
    </recommendedName>
</protein>
<feature type="binding site" evidence="5">
    <location>
        <begin position="14"/>
        <end position="21"/>
    </location>
    <ligand>
        <name>GTP</name>
        <dbReference type="ChEBI" id="CHEBI:37565"/>
    </ligand>
</feature>
<dbReference type="PANTHER" id="PTHR43636">
    <property type="entry name" value="ELONGATION FACTOR G, MITOCHONDRIAL"/>
    <property type="match status" value="1"/>
</dbReference>